<evidence type="ECO:0000256" key="2">
    <source>
        <dbReference type="PROSITE-ProRule" id="PRU00339"/>
    </source>
</evidence>
<dbReference type="SUPFAM" id="SSF48452">
    <property type="entry name" value="TPR-like"/>
    <property type="match status" value="1"/>
</dbReference>
<dbReference type="InterPro" id="IPR036280">
    <property type="entry name" value="Multihaem_cyt_sf"/>
</dbReference>
<proteinExistence type="predicted"/>
<dbReference type="EMBL" id="DSVQ01000016">
    <property type="protein sequence ID" value="HGT40111.1"/>
    <property type="molecule type" value="Genomic_DNA"/>
</dbReference>
<reference evidence="6" key="1">
    <citation type="journal article" date="2020" name="mSystems">
        <title>Genome- and Community-Level Interaction Insights into Carbon Utilization and Element Cycling Functions of Hydrothermarchaeota in Hydrothermal Sediment.</title>
        <authorList>
            <person name="Zhou Z."/>
            <person name="Liu Y."/>
            <person name="Xu W."/>
            <person name="Pan J."/>
            <person name="Luo Z.H."/>
            <person name="Li M."/>
        </authorList>
    </citation>
    <scope>NUCLEOTIDE SEQUENCE [LARGE SCALE GENOMIC DNA]</scope>
    <source>
        <strain evidence="6">SpSt-508</strain>
    </source>
</reference>
<dbReference type="Pfam" id="PF13435">
    <property type="entry name" value="Cytochrome_C554"/>
    <property type="match status" value="1"/>
</dbReference>
<evidence type="ECO:0000259" key="5">
    <source>
        <dbReference type="Pfam" id="PF13435"/>
    </source>
</evidence>
<feature type="transmembrane region" description="Helical" evidence="4">
    <location>
        <begin position="7"/>
        <end position="29"/>
    </location>
</feature>
<evidence type="ECO:0000256" key="1">
    <source>
        <dbReference type="ARBA" id="ARBA00022729"/>
    </source>
</evidence>
<dbReference type="Gene3D" id="1.25.40.10">
    <property type="entry name" value="Tetratricopeptide repeat domain"/>
    <property type="match status" value="1"/>
</dbReference>
<evidence type="ECO:0000256" key="3">
    <source>
        <dbReference type="SAM" id="MobiDB-lite"/>
    </source>
</evidence>
<keyword evidence="4" id="KW-0472">Membrane</keyword>
<dbReference type="InterPro" id="IPR019734">
    <property type="entry name" value="TPR_rpt"/>
</dbReference>
<dbReference type="PANTHER" id="PTHR35038">
    <property type="entry name" value="DISSIMILATORY SULFITE REDUCTASE SIRA"/>
    <property type="match status" value="1"/>
</dbReference>
<protein>
    <recommendedName>
        <fullName evidence="5">Cytochrome c-552/4 domain-containing protein</fullName>
    </recommendedName>
</protein>
<keyword evidence="1" id="KW-0732">Signal</keyword>
<dbReference type="Gene3D" id="1.10.1130.10">
    <property type="entry name" value="Flavocytochrome C3, Chain A"/>
    <property type="match status" value="1"/>
</dbReference>
<dbReference type="PROSITE" id="PS50005">
    <property type="entry name" value="TPR"/>
    <property type="match status" value="1"/>
</dbReference>
<keyword evidence="4" id="KW-0812">Transmembrane</keyword>
<name>A0A7C4LRL1_9PLAN</name>
<accession>A0A7C4LRL1</accession>
<dbReference type="SUPFAM" id="SSF48695">
    <property type="entry name" value="Multiheme cytochromes"/>
    <property type="match status" value="1"/>
</dbReference>
<feature type="domain" description="Cytochrome c-552/4" evidence="5">
    <location>
        <begin position="207"/>
        <end position="245"/>
    </location>
</feature>
<keyword evidence="4" id="KW-1133">Transmembrane helix</keyword>
<feature type="region of interest" description="Disordered" evidence="3">
    <location>
        <begin position="40"/>
        <end position="65"/>
    </location>
</feature>
<feature type="repeat" description="TPR" evidence="2">
    <location>
        <begin position="496"/>
        <end position="529"/>
    </location>
</feature>
<dbReference type="AlphaFoldDB" id="A0A7C4LRL1"/>
<evidence type="ECO:0000256" key="4">
    <source>
        <dbReference type="SAM" id="Phobius"/>
    </source>
</evidence>
<evidence type="ECO:0000313" key="6">
    <source>
        <dbReference type="EMBL" id="HGT40111.1"/>
    </source>
</evidence>
<dbReference type="InterPro" id="IPR023155">
    <property type="entry name" value="Cyt_c-552/4"/>
</dbReference>
<sequence>MAGIPRAWLGWAVLPAVVLMAGLGVRALLRDPTSDLLTTAPSRQTEREPAAQPFHPQRPAAPSQDFVGSQACAECHSEICEVYQSHPMGRSLGDIATVPVVEDYTNNTSFSPPPSSRINLSWRYFVERTEHGVTHREVAYDPQEDVVYDQRVPIHFAVGSGQRGRSYIINRDGLLFMSSVTWYTEKQRWYLSPGYLVNHLRFERRVLDGCLACHTGRMATLPNQPNRYEPQPFIEETIGCERCHGPGKAHIEYRRRDPPPAGSADPIVNPLALEPSRRESVCLQCHLSGETRIPRYGRSHWDFRPGDELSDIWITFVRGTGVTADRTTAAVSQPEQMAASVCYQKSNQQLGCLSCHDPHTIPSRDERVAFYRGKCLQCHEQGTPCAEPIERRLTVAAGDSCIDCHMPRIDANDVPHTSQTDHRILRSYGESAETKGPTSHAELSVFGDTSRVPSEELERAWGIVLARHAEQNRSREHAQAAIGKLQKWFAAAPEDGAVAEALGLAYLHNLETSAALDTWKKALEHHPANEDLLRRLVFLYHDLDMSAEGIEYAQRLVAVNPWQHEHLARYAHMLGKLGRFDEAIPIALQALDINPLAASIHGWLADAYALKGDVENSRKHRQQFQKLTSRRR</sequence>
<dbReference type="InterPro" id="IPR051829">
    <property type="entry name" value="Multiheme_Cytochr_ET"/>
</dbReference>
<organism evidence="6">
    <name type="scientific">Schlesneria paludicola</name>
    <dbReference type="NCBI Taxonomy" id="360056"/>
    <lineage>
        <taxon>Bacteria</taxon>
        <taxon>Pseudomonadati</taxon>
        <taxon>Planctomycetota</taxon>
        <taxon>Planctomycetia</taxon>
        <taxon>Planctomycetales</taxon>
        <taxon>Planctomycetaceae</taxon>
        <taxon>Schlesneria</taxon>
    </lineage>
</organism>
<comment type="caution">
    <text evidence="6">The sequence shown here is derived from an EMBL/GenBank/DDBJ whole genome shotgun (WGS) entry which is preliminary data.</text>
</comment>
<keyword evidence="2" id="KW-0802">TPR repeat</keyword>
<dbReference type="CDD" id="cd08168">
    <property type="entry name" value="Cytochrom_C3"/>
    <property type="match status" value="1"/>
</dbReference>
<dbReference type="InterPro" id="IPR011990">
    <property type="entry name" value="TPR-like_helical_dom_sf"/>
</dbReference>
<gene>
    <name evidence="6" type="ORF">ENS64_12750</name>
</gene>
<dbReference type="Gene3D" id="3.90.10.10">
    <property type="entry name" value="Cytochrome C3"/>
    <property type="match status" value="1"/>
</dbReference>
<dbReference type="PANTHER" id="PTHR35038:SF8">
    <property type="entry name" value="C-TYPE POLYHEME CYTOCHROME OMCC"/>
    <property type="match status" value="1"/>
</dbReference>